<proteinExistence type="predicted"/>
<dbReference type="CDD" id="cd00090">
    <property type="entry name" value="HTH_ARSR"/>
    <property type="match status" value="1"/>
</dbReference>
<reference evidence="2 3" key="1">
    <citation type="submission" date="2021-01" db="EMBL/GenBank/DDBJ databases">
        <title>Whole genome shotgun sequence of Plantactinospora mayteni NBRC 109088.</title>
        <authorList>
            <person name="Komaki H."/>
            <person name="Tamura T."/>
        </authorList>
    </citation>
    <scope>NUCLEOTIDE SEQUENCE [LARGE SCALE GENOMIC DNA]</scope>
    <source>
        <strain evidence="2 3">NBRC 109088</strain>
    </source>
</reference>
<comment type="caution">
    <text evidence="2">The sequence shown here is derived from an EMBL/GenBank/DDBJ whole genome shotgun (WGS) entry which is preliminary data.</text>
</comment>
<dbReference type="SUPFAM" id="SSF46785">
    <property type="entry name" value="Winged helix' DNA-binding domain"/>
    <property type="match status" value="1"/>
</dbReference>
<gene>
    <name evidence="2" type="ORF">Pma05_29470</name>
</gene>
<evidence type="ECO:0000313" key="2">
    <source>
        <dbReference type="EMBL" id="GIG96374.1"/>
    </source>
</evidence>
<protein>
    <recommendedName>
        <fullName evidence="1">HTH crp-type domain-containing protein</fullName>
    </recommendedName>
</protein>
<dbReference type="InterPro" id="IPR011991">
    <property type="entry name" value="ArsR-like_HTH"/>
</dbReference>
<dbReference type="Pfam" id="PF13545">
    <property type="entry name" value="HTH_Crp_2"/>
    <property type="match status" value="1"/>
</dbReference>
<dbReference type="InterPro" id="IPR036390">
    <property type="entry name" value="WH_DNA-bd_sf"/>
</dbReference>
<sequence>MLMSSRPWQALADAGVVVVPVDAERVELRHAEHHASTKVLARARPLHPRDLVGILERQTEPGLLIVPAASPAVRAMLDAAGWSWLVDDGRQVTGVLRVAGNRLDVGASGNEVQRRSSGRRRTGPVPWGTFTLVRRLLKQPYATQQQLADLTGLSQPRVSQALRWFTDQGLVERTGVGWRIRDFDRLLGWWLAEYPGPGGLSTYWYSLDPAITQARTVMEQVDTATRRATTVDQPAAVLSGDVAADLIAPWRSPNRAVVYARNGVDPAASGFVPAAEEDATLEFIVPQDPGVWPVGVPGASRRSTPLPLADLMQVIWDVHRAPGADAEEAVVRLWRELRSRSRRAYGEAVA</sequence>
<name>A0ABQ4ENZ0_9ACTN</name>
<feature type="domain" description="HTH crp-type" evidence="1">
    <location>
        <begin position="142"/>
        <end position="186"/>
    </location>
</feature>
<keyword evidence="3" id="KW-1185">Reference proteome</keyword>
<evidence type="ECO:0000259" key="1">
    <source>
        <dbReference type="Pfam" id="PF13545"/>
    </source>
</evidence>
<organism evidence="2 3">
    <name type="scientific">Plantactinospora mayteni</name>
    <dbReference type="NCBI Taxonomy" id="566021"/>
    <lineage>
        <taxon>Bacteria</taxon>
        <taxon>Bacillati</taxon>
        <taxon>Actinomycetota</taxon>
        <taxon>Actinomycetes</taxon>
        <taxon>Micromonosporales</taxon>
        <taxon>Micromonosporaceae</taxon>
        <taxon>Plantactinospora</taxon>
    </lineage>
</organism>
<accession>A0ABQ4ENZ0</accession>
<dbReference type="InterPro" id="IPR012318">
    <property type="entry name" value="HTH_CRP"/>
</dbReference>
<dbReference type="EMBL" id="BONX01000018">
    <property type="protein sequence ID" value="GIG96374.1"/>
    <property type="molecule type" value="Genomic_DNA"/>
</dbReference>
<evidence type="ECO:0000313" key="3">
    <source>
        <dbReference type="Proteomes" id="UP000621500"/>
    </source>
</evidence>
<dbReference type="Proteomes" id="UP000621500">
    <property type="component" value="Unassembled WGS sequence"/>
</dbReference>
<dbReference type="InterPro" id="IPR036388">
    <property type="entry name" value="WH-like_DNA-bd_sf"/>
</dbReference>
<dbReference type="RefSeq" id="WP_203857915.1">
    <property type="nucleotide sequence ID" value="NZ_BAAAZQ010000004.1"/>
</dbReference>
<dbReference type="Gene3D" id="1.10.10.10">
    <property type="entry name" value="Winged helix-like DNA-binding domain superfamily/Winged helix DNA-binding domain"/>
    <property type="match status" value="1"/>
</dbReference>